<gene>
    <name evidence="10" type="ORF">HY912_02740</name>
</gene>
<dbReference type="GO" id="GO:0009086">
    <property type="term" value="P:methionine biosynthetic process"/>
    <property type="evidence" value="ECO:0007669"/>
    <property type="project" value="TreeGrafter"/>
</dbReference>
<dbReference type="GO" id="GO:0106312">
    <property type="term" value="F:methylenetetrahydrofolate reductase (NADH) activity"/>
    <property type="evidence" value="ECO:0007669"/>
    <property type="project" value="UniProtKB-EC"/>
</dbReference>
<dbReference type="CDD" id="cd00537">
    <property type="entry name" value="MTHFR"/>
    <property type="match status" value="1"/>
</dbReference>
<evidence type="ECO:0000313" key="10">
    <source>
        <dbReference type="EMBL" id="MBI5248388.1"/>
    </source>
</evidence>
<dbReference type="SUPFAM" id="SSF51730">
    <property type="entry name" value="FAD-linked oxidoreductase"/>
    <property type="match status" value="1"/>
</dbReference>
<evidence type="ECO:0000256" key="3">
    <source>
        <dbReference type="ARBA" id="ARBA00006743"/>
    </source>
</evidence>
<evidence type="ECO:0000256" key="7">
    <source>
        <dbReference type="ARBA" id="ARBA00034478"/>
    </source>
</evidence>
<dbReference type="Gene3D" id="3.20.20.220">
    <property type="match status" value="1"/>
</dbReference>
<dbReference type="GO" id="GO:0071949">
    <property type="term" value="F:FAD binding"/>
    <property type="evidence" value="ECO:0007669"/>
    <property type="project" value="TreeGrafter"/>
</dbReference>
<keyword evidence="6 9" id="KW-0560">Oxidoreductase</keyword>
<organism evidence="10 11">
    <name type="scientific">Desulfomonile tiedjei</name>
    <dbReference type="NCBI Taxonomy" id="2358"/>
    <lineage>
        <taxon>Bacteria</taxon>
        <taxon>Pseudomonadati</taxon>
        <taxon>Thermodesulfobacteriota</taxon>
        <taxon>Desulfomonilia</taxon>
        <taxon>Desulfomonilales</taxon>
        <taxon>Desulfomonilaceae</taxon>
        <taxon>Desulfomonile</taxon>
    </lineage>
</organism>
<dbReference type="PANTHER" id="PTHR45754:SF3">
    <property type="entry name" value="METHYLENETETRAHYDROFOLATE REDUCTASE (NADPH)"/>
    <property type="match status" value="1"/>
</dbReference>
<evidence type="ECO:0000256" key="9">
    <source>
        <dbReference type="RuleBase" id="RU003862"/>
    </source>
</evidence>
<dbReference type="PANTHER" id="PTHR45754">
    <property type="entry name" value="METHYLENETETRAHYDROFOLATE REDUCTASE"/>
    <property type="match status" value="1"/>
</dbReference>
<dbReference type="InterPro" id="IPR003171">
    <property type="entry name" value="Mehydrof_redctse-like"/>
</dbReference>
<comment type="catalytic activity">
    <reaction evidence="8">
        <text>(6S)-5-methyl-5,6,7,8-tetrahydrofolate + NAD(+) = (6R)-5,10-methylene-5,6,7,8-tetrahydrofolate + NADH + H(+)</text>
        <dbReference type="Rhea" id="RHEA:19821"/>
        <dbReference type="ChEBI" id="CHEBI:15378"/>
        <dbReference type="ChEBI" id="CHEBI:15636"/>
        <dbReference type="ChEBI" id="CHEBI:18608"/>
        <dbReference type="ChEBI" id="CHEBI:57540"/>
        <dbReference type="ChEBI" id="CHEBI:57945"/>
        <dbReference type="EC" id="1.5.1.54"/>
    </reaction>
    <physiologicalReaction direction="right-to-left" evidence="8">
        <dbReference type="Rhea" id="RHEA:19823"/>
    </physiologicalReaction>
</comment>
<comment type="cofactor">
    <cofactor evidence="1 9">
        <name>FAD</name>
        <dbReference type="ChEBI" id="CHEBI:57692"/>
    </cofactor>
</comment>
<dbReference type="Proteomes" id="UP000807825">
    <property type="component" value="Unassembled WGS sequence"/>
</dbReference>
<comment type="similarity">
    <text evidence="3 9">Belongs to the methylenetetrahydrofolate reductase family.</text>
</comment>
<dbReference type="AlphaFoldDB" id="A0A9D6V0B6"/>
<keyword evidence="5 9" id="KW-0274">FAD</keyword>
<evidence type="ECO:0000256" key="1">
    <source>
        <dbReference type="ARBA" id="ARBA00001974"/>
    </source>
</evidence>
<name>A0A9D6V0B6_9BACT</name>
<evidence type="ECO:0000256" key="8">
    <source>
        <dbReference type="ARBA" id="ARBA00048628"/>
    </source>
</evidence>
<evidence type="ECO:0000313" key="11">
    <source>
        <dbReference type="Proteomes" id="UP000807825"/>
    </source>
</evidence>
<dbReference type="EMBL" id="JACRDE010000082">
    <property type="protein sequence ID" value="MBI5248388.1"/>
    <property type="molecule type" value="Genomic_DNA"/>
</dbReference>
<dbReference type="Pfam" id="PF02219">
    <property type="entry name" value="MTHFR"/>
    <property type="match status" value="1"/>
</dbReference>
<proteinExistence type="inferred from homology"/>
<comment type="pathway">
    <text evidence="7">Amino-acid biosynthesis; L-methionine biosynthesis via de novo pathway.</text>
</comment>
<dbReference type="GO" id="GO:0035999">
    <property type="term" value="P:tetrahydrofolate interconversion"/>
    <property type="evidence" value="ECO:0007669"/>
    <property type="project" value="TreeGrafter"/>
</dbReference>
<comment type="caution">
    <text evidence="10">The sequence shown here is derived from an EMBL/GenBank/DDBJ whole genome shotgun (WGS) entry which is preliminary data.</text>
</comment>
<reference evidence="10" key="1">
    <citation type="submission" date="2020-07" db="EMBL/GenBank/DDBJ databases">
        <title>Huge and variable diversity of episymbiotic CPR bacteria and DPANN archaea in groundwater ecosystems.</title>
        <authorList>
            <person name="He C.Y."/>
            <person name="Keren R."/>
            <person name="Whittaker M."/>
            <person name="Farag I.F."/>
            <person name="Doudna J."/>
            <person name="Cate J.H.D."/>
            <person name="Banfield J.F."/>
        </authorList>
    </citation>
    <scope>NUCLEOTIDE SEQUENCE</scope>
    <source>
        <strain evidence="10">NC_groundwater_1664_Pr3_B-0.1um_52_9</strain>
    </source>
</reference>
<accession>A0A9D6V0B6</accession>
<evidence type="ECO:0000256" key="2">
    <source>
        <dbReference type="ARBA" id="ARBA00004777"/>
    </source>
</evidence>
<dbReference type="InterPro" id="IPR029041">
    <property type="entry name" value="FAD-linked_oxidoreductase-like"/>
</dbReference>
<comment type="pathway">
    <text evidence="2 9">One-carbon metabolism; tetrahydrofolate interconversion.</text>
</comment>
<evidence type="ECO:0000256" key="5">
    <source>
        <dbReference type="ARBA" id="ARBA00022827"/>
    </source>
</evidence>
<evidence type="ECO:0000256" key="6">
    <source>
        <dbReference type="ARBA" id="ARBA00023002"/>
    </source>
</evidence>
<dbReference type="GO" id="GO:0005829">
    <property type="term" value="C:cytosol"/>
    <property type="evidence" value="ECO:0007669"/>
    <property type="project" value="TreeGrafter"/>
</dbReference>
<sequence>MKTESRLEKVLASGQFAVTAECGPPKGSDANVLHEKGKHLLNRVDAVNVTDNQTAIVRMSSVAASTILKGLGHEPILQMVTRDRNRIALQSDLFGAYALGIRNVLCLTGDHHSFGNQKQAVGVFDLDSIQLLRTVRDMRDDGKIIGGEDIQVPPKMFIGAAENPFADPVSWRVVRLAKKVAAGADFIQTQCIFNVDRFAEFMKQAHDMGLTEKVYVLAGITPLKGVAMAKYMANKVAGMEIPDELINRMAGVPKEKQADEGIKIAVETIQMVREIPGVAGIHLMAIEWEHKVPEILEAAGLDKRPAI</sequence>
<evidence type="ECO:0000256" key="4">
    <source>
        <dbReference type="ARBA" id="ARBA00022630"/>
    </source>
</evidence>
<protein>
    <recommendedName>
        <fullName evidence="9">Methylenetetrahydrofolate reductase</fullName>
    </recommendedName>
</protein>
<keyword evidence="4 9" id="KW-0285">Flavoprotein</keyword>